<gene>
    <name evidence="2" type="ORF">BG653_02587</name>
    <name evidence="3" type="ORF">CP981_06610</name>
</gene>
<sequence length="174" mass="18073">MPVTTFTADDLNRLRVAVACRRGGGHRPLDDVVADDATPGGVIVCGTLHGQREVLTSGLIAPELGNVAPTEGTVYDVASLTKVLATWPLAGQAVEAGLLDLDAPVRDVTLRGSSVLPLTLGLRLTAVSSSARRSRSTAARSAWAPSSLYAGPTRSLCITPRQAEHSGHSTTELP</sequence>
<dbReference type="RefSeq" id="WP_085924457.1">
    <property type="nucleotide sequence ID" value="NZ_BAABSS010000106.1"/>
</dbReference>
<dbReference type="KEGG" id="spla:CP981_06610"/>
<reference evidence="2 4" key="1">
    <citation type="submission" date="2016-09" db="EMBL/GenBank/DDBJ databases">
        <title>Streptomyces platensis DSM40041, a candidate organism with high potential of specific P450 cytochromes.</title>
        <authorList>
            <person name="Grumaz C."/>
            <person name="Vainshtein Y."/>
            <person name="Kirstahler P."/>
            <person name="Sohn K."/>
        </authorList>
    </citation>
    <scope>NUCLEOTIDE SEQUENCE [LARGE SCALE GENOMIC DNA]</scope>
    <source>
        <strain evidence="2 4">DSM 40041</strain>
    </source>
</reference>
<dbReference type="SUPFAM" id="SSF56601">
    <property type="entry name" value="beta-lactamase/transpeptidase-like"/>
    <property type="match status" value="1"/>
</dbReference>
<evidence type="ECO:0000313" key="2">
    <source>
        <dbReference type="EMBL" id="OSY45823.1"/>
    </source>
</evidence>
<evidence type="ECO:0000313" key="3">
    <source>
        <dbReference type="EMBL" id="QEV51372.1"/>
    </source>
</evidence>
<proteinExistence type="predicted"/>
<protein>
    <submittedName>
        <fullName evidence="2">Beta-lactamase</fullName>
    </submittedName>
</protein>
<dbReference type="AlphaFoldDB" id="A0AAE6NEU6"/>
<reference evidence="3 5" key="2">
    <citation type="submission" date="2017-09" db="EMBL/GenBank/DDBJ databases">
        <authorList>
            <person name="Lee N."/>
            <person name="Cho B.-K."/>
        </authorList>
    </citation>
    <scope>NUCLEOTIDE SEQUENCE [LARGE SCALE GENOMIC DNA]</scope>
    <source>
        <strain evidence="3 5">ATCC 23948</strain>
    </source>
</reference>
<feature type="domain" description="Beta-lactamase-related" evidence="1">
    <location>
        <begin position="40"/>
        <end position="107"/>
    </location>
</feature>
<dbReference type="EMBL" id="CP023691">
    <property type="protein sequence ID" value="QEV51372.1"/>
    <property type="molecule type" value="Genomic_DNA"/>
</dbReference>
<evidence type="ECO:0000259" key="1">
    <source>
        <dbReference type="Pfam" id="PF00144"/>
    </source>
</evidence>
<dbReference type="Proteomes" id="UP000194225">
    <property type="component" value="Unassembled WGS sequence"/>
</dbReference>
<name>A0AAE6NEU6_STRPT</name>
<keyword evidence="4" id="KW-1185">Reference proteome</keyword>
<accession>A0AAE6NEU6</accession>
<dbReference type="InterPro" id="IPR012338">
    <property type="entry name" value="Beta-lactam/transpept-like"/>
</dbReference>
<dbReference type="InterPro" id="IPR001466">
    <property type="entry name" value="Beta-lactam-related"/>
</dbReference>
<organism evidence="3 5">
    <name type="scientific">Streptomyces platensis</name>
    <dbReference type="NCBI Taxonomy" id="58346"/>
    <lineage>
        <taxon>Bacteria</taxon>
        <taxon>Bacillati</taxon>
        <taxon>Actinomycetota</taxon>
        <taxon>Actinomycetes</taxon>
        <taxon>Kitasatosporales</taxon>
        <taxon>Streptomycetaceae</taxon>
        <taxon>Streptomyces</taxon>
    </lineage>
</organism>
<dbReference type="GeneID" id="90922979"/>
<evidence type="ECO:0000313" key="5">
    <source>
        <dbReference type="Proteomes" id="UP000325458"/>
    </source>
</evidence>
<evidence type="ECO:0000313" key="4">
    <source>
        <dbReference type="Proteomes" id="UP000194225"/>
    </source>
</evidence>
<dbReference type="Pfam" id="PF00144">
    <property type="entry name" value="Beta-lactamase"/>
    <property type="match status" value="1"/>
</dbReference>
<dbReference type="Proteomes" id="UP000325458">
    <property type="component" value="Chromosome"/>
</dbReference>
<dbReference type="Gene3D" id="3.40.710.10">
    <property type="entry name" value="DD-peptidase/beta-lactamase superfamily"/>
    <property type="match status" value="1"/>
</dbReference>
<dbReference type="EMBL" id="MIGA01000014">
    <property type="protein sequence ID" value="OSY45823.1"/>
    <property type="molecule type" value="Genomic_DNA"/>
</dbReference>